<evidence type="ECO:0000256" key="1">
    <source>
        <dbReference type="SAM" id="Phobius"/>
    </source>
</evidence>
<accession>A0A227PEK0</accession>
<evidence type="ECO:0000313" key="3">
    <source>
        <dbReference type="Proteomes" id="UP000214684"/>
    </source>
</evidence>
<feature type="transmembrane region" description="Helical" evidence="1">
    <location>
        <begin position="12"/>
        <end position="37"/>
    </location>
</feature>
<name>A0A227PEK0_9FLAO</name>
<keyword evidence="1" id="KW-0472">Membrane</keyword>
<keyword evidence="3" id="KW-1185">Reference proteome</keyword>
<evidence type="ECO:0000313" key="2">
    <source>
        <dbReference type="EMBL" id="OXG07728.1"/>
    </source>
</evidence>
<dbReference type="AlphaFoldDB" id="A0A227PEK0"/>
<feature type="transmembrane region" description="Helical" evidence="1">
    <location>
        <begin position="43"/>
        <end position="65"/>
    </location>
</feature>
<protein>
    <submittedName>
        <fullName evidence="2">Uncharacterized protein</fullName>
    </submittedName>
</protein>
<proteinExistence type="predicted"/>
<keyword evidence="1" id="KW-1133">Transmembrane helix</keyword>
<dbReference type="EMBL" id="MUGS01000009">
    <property type="protein sequence ID" value="OXG07728.1"/>
    <property type="molecule type" value="Genomic_DNA"/>
</dbReference>
<reference evidence="2 3" key="1">
    <citation type="submission" date="2016-11" db="EMBL/GenBank/DDBJ databases">
        <title>Whole genomes of Flavobacteriaceae.</title>
        <authorList>
            <person name="Stine C."/>
            <person name="Li C."/>
            <person name="Tadesse D."/>
        </authorList>
    </citation>
    <scope>NUCLEOTIDE SEQUENCE [LARGE SCALE GENOMIC DNA]</scope>
    <source>
        <strain evidence="2 3">DSM 24704</strain>
    </source>
</reference>
<comment type="caution">
    <text evidence="2">The sequence shown here is derived from an EMBL/GenBank/DDBJ whole genome shotgun (WGS) entry which is preliminary data.</text>
</comment>
<gene>
    <name evidence="2" type="ORF">B0A64_07710</name>
</gene>
<keyword evidence="1" id="KW-0812">Transmembrane</keyword>
<sequence>MKFMTAQYLKTVTLFSGISLVALLGIVVSSTIMISLYDMDQKIQGWVNLLWIPFIIAILIIDRICVRIFGVRKINRIEMYILGTMLLLFSFYRMFIFFSEL</sequence>
<dbReference type="Proteomes" id="UP000214684">
    <property type="component" value="Unassembled WGS sequence"/>
</dbReference>
<organism evidence="2 3">
    <name type="scientific">Flavobacterium araucananum</name>
    <dbReference type="NCBI Taxonomy" id="946678"/>
    <lineage>
        <taxon>Bacteria</taxon>
        <taxon>Pseudomonadati</taxon>
        <taxon>Bacteroidota</taxon>
        <taxon>Flavobacteriia</taxon>
        <taxon>Flavobacteriales</taxon>
        <taxon>Flavobacteriaceae</taxon>
        <taxon>Flavobacterium</taxon>
    </lineage>
</organism>
<feature type="transmembrane region" description="Helical" evidence="1">
    <location>
        <begin position="77"/>
        <end position="98"/>
    </location>
</feature>